<dbReference type="PROSITE" id="PS00211">
    <property type="entry name" value="ABC_TRANSPORTER_1"/>
    <property type="match status" value="1"/>
</dbReference>
<comment type="caution">
    <text evidence="8">The sequence shown here is derived from an EMBL/GenBank/DDBJ whole genome shotgun (WGS) entry which is preliminary data.</text>
</comment>
<dbReference type="SMART" id="SM00382">
    <property type="entry name" value="AAA"/>
    <property type="match status" value="1"/>
</dbReference>
<evidence type="ECO:0000256" key="1">
    <source>
        <dbReference type="ARBA" id="ARBA00005417"/>
    </source>
</evidence>
<dbReference type="Pfam" id="PF00005">
    <property type="entry name" value="ABC_tran"/>
    <property type="match status" value="1"/>
</dbReference>
<dbReference type="RefSeq" id="WP_226954809.1">
    <property type="nucleotide sequence ID" value="NZ_JACDXW010000005.1"/>
</dbReference>
<dbReference type="InterPro" id="IPR027417">
    <property type="entry name" value="P-loop_NTPase"/>
</dbReference>
<protein>
    <submittedName>
        <fullName evidence="8">ABC transporter ATP-binding protein</fullName>
    </submittedName>
</protein>
<dbReference type="PROSITE" id="PS50893">
    <property type="entry name" value="ABC_TRANSPORTER_2"/>
    <property type="match status" value="1"/>
</dbReference>
<keyword evidence="6" id="KW-0029">Amino-acid transport</keyword>
<evidence type="ECO:0000256" key="2">
    <source>
        <dbReference type="ARBA" id="ARBA00022448"/>
    </source>
</evidence>
<keyword evidence="9" id="KW-1185">Reference proteome</keyword>
<gene>
    <name evidence="8" type="ORF">H0484_11625</name>
</gene>
<dbReference type="SUPFAM" id="SSF52540">
    <property type="entry name" value="P-loop containing nucleoside triphosphate hydrolases"/>
    <property type="match status" value="1"/>
</dbReference>
<comment type="similarity">
    <text evidence="1">Belongs to the ABC transporter superfamily.</text>
</comment>
<reference evidence="8 9" key="1">
    <citation type="submission" date="2020-07" db="EMBL/GenBank/DDBJ databases">
        <title>Pusillimonas sp. nov., isolated from poultry manure in Taiwan.</title>
        <authorList>
            <person name="Lin S.-Y."/>
            <person name="Tang Y.-S."/>
            <person name="Young C.-C."/>
        </authorList>
    </citation>
    <scope>NUCLEOTIDE SEQUENCE [LARGE SCALE GENOMIC DNA]</scope>
    <source>
        <strain evidence="8 9">CC-YST705</strain>
    </source>
</reference>
<keyword evidence="4" id="KW-0547">Nucleotide-binding</keyword>
<evidence type="ECO:0000256" key="5">
    <source>
        <dbReference type="ARBA" id="ARBA00022840"/>
    </source>
</evidence>
<dbReference type="InterPro" id="IPR052156">
    <property type="entry name" value="BCAA_Transport_ATP-bd_LivF"/>
</dbReference>
<name>A0ABS8CED4_9BURK</name>
<evidence type="ECO:0000256" key="6">
    <source>
        <dbReference type="ARBA" id="ARBA00022970"/>
    </source>
</evidence>
<organism evidence="8 9">
    <name type="scientific">Mesopusillimonas faecipullorum</name>
    <dbReference type="NCBI Taxonomy" id="2755040"/>
    <lineage>
        <taxon>Bacteria</taxon>
        <taxon>Pseudomonadati</taxon>
        <taxon>Pseudomonadota</taxon>
        <taxon>Betaproteobacteria</taxon>
        <taxon>Burkholderiales</taxon>
        <taxon>Alcaligenaceae</taxon>
        <taxon>Mesopusillimonas</taxon>
    </lineage>
</organism>
<dbReference type="PANTHER" id="PTHR43820:SF2">
    <property type="entry name" value="ABC TRANSPORTER ATP-BINDING PROTEIN"/>
    <property type="match status" value="1"/>
</dbReference>
<dbReference type="Proteomes" id="UP000776983">
    <property type="component" value="Unassembled WGS sequence"/>
</dbReference>
<dbReference type="InterPro" id="IPR017871">
    <property type="entry name" value="ABC_transporter-like_CS"/>
</dbReference>
<keyword evidence="5 8" id="KW-0067">ATP-binding</keyword>
<keyword evidence="2" id="KW-0813">Transport</keyword>
<keyword evidence="3" id="KW-0472">Membrane</keyword>
<dbReference type="Gene3D" id="3.40.50.300">
    <property type="entry name" value="P-loop containing nucleotide triphosphate hydrolases"/>
    <property type="match status" value="1"/>
</dbReference>
<dbReference type="EMBL" id="JACDXW010000005">
    <property type="protein sequence ID" value="MCB5364398.1"/>
    <property type="molecule type" value="Genomic_DNA"/>
</dbReference>
<evidence type="ECO:0000256" key="3">
    <source>
        <dbReference type="ARBA" id="ARBA00022475"/>
    </source>
</evidence>
<dbReference type="CDD" id="cd03224">
    <property type="entry name" value="ABC_TM1139_LivF_branched"/>
    <property type="match status" value="1"/>
</dbReference>
<dbReference type="GO" id="GO:0005524">
    <property type="term" value="F:ATP binding"/>
    <property type="evidence" value="ECO:0007669"/>
    <property type="project" value="UniProtKB-KW"/>
</dbReference>
<evidence type="ECO:0000256" key="4">
    <source>
        <dbReference type="ARBA" id="ARBA00022741"/>
    </source>
</evidence>
<keyword evidence="3" id="KW-1003">Cell membrane</keyword>
<evidence type="ECO:0000259" key="7">
    <source>
        <dbReference type="PROSITE" id="PS50893"/>
    </source>
</evidence>
<accession>A0ABS8CED4</accession>
<dbReference type="PANTHER" id="PTHR43820">
    <property type="entry name" value="HIGH-AFFINITY BRANCHED-CHAIN AMINO ACID TRANSPORT ATP-BINDING PROTEIN LIVF"/>
    <property type="match status" value="1"/>
</dbReference>
<feature type="domain" description="ABC transporter" evidence="7">
    <location>
        <begin position="8"/>
        <end position="237"/>
    </location>
</feature>
<proteinExistence type="inferred from homology"/>
<sequence>MMSTTPYLEYRDITAGYNGTEVVSQVSFAVCKGQRWGVLGRNGAGKSTTLAAAVGLSQLQAGEILLNGRDIGSTPIFQRSRSGLGFVPQGRDIFPSLSVEENILVAAKNGNASEALDMAYTMFPRLKERRNNGGTQLSGGEQQMLSIARAIVTKPQVLLLDEPLEGLAPKVRQELMASITDMIDELGLACVLVEQYVDVILDFSQHVLVLESGRPVYTGPTEDLRRDHQDIIENAIGLRKL</sequence>
<evidence type="ECO:0000313" key="8">
    <source>
        <dbReference type="EMBL" id="MCB5364398.1"/>
    </source>
</evidence>
<dbReference type="InterPro" id="IPR003439">
    <property type="entry name" value="ABC_transporter-like_ATP-bd"/>
</dbReference>
<evidence type="ECO:0000313" key="9">
    <source>
        <dbReference type="Proteomes" id="UP000776983"/>
    </source>
</evidence>
<dbReference type="InterPro" id="IPR003593">
    <property type="entry name" value="AAA+_ATPase"/>
</dbReference>